<dbReference type="Gene3D" id="3.30.420.40">
    <property type="match status" value="2"/>
</dbReference>
<dbReference type="InterPro" id="IPR013126">
    <property type="entry name" value="Hsp_70_fam"/>
</dbReference>
<dbReference type="Pfam" id="PF00012">
    <property type="entry name" value="HSP70"/>
    <property type="match status" value="1"/>
</dbReference>
<dbReference type="CDD" id="cd10170">
    <property type="entry name" value="ASKHA_NBD_HSP70"/>
    <property type="match status" value="1"/>
</dbReference>
<evidence type="ECO:0000313" key="1">
    <source>
        <dbReference type="EnsemblFungi" id="FOXG_07720P0"/>
    </source>
</evidence>
<reference evidence="1" key="2">
    <citation type="submission" date="2025-08" db="UniProtKB">
        <authorList>
            <consortium name="EnsemblFungi"/>
        </authorList>
    </citation>
    <scope>IDENTIFICATION</scope>
    <source>
        <strain evidence="1">4287 / CBS 123668 / FGSC 9935 / NRRL 34936</strain>
    </source>
</reference>
<dbReference type="GO" id="GO:0140662">
    <property type="term" value="F:ATP-dependent protein folding chaperone"/>
    <property type="evidence" value="ECO:0007669"/>
    <property type="project" value="InterPro"/>
</dbReference>
<dbReference type="Proteomes" id="UP000002489">
    <property type="component" value="Unassembled WGS sequence"/>
</dbReference>
<dbReference type="VEuPathDB" id="FungiDB:FOXG_07720"/>
<dbReference type="PANTHER" id="PTHR14187">
    <property type="entry name" value="ALPHA KINASE/ELONGATION FACTOR 2 KINASE"/>
    <property type="match status" value="1"/>
</dbReference>
<dbReference type="PRINTS" id="PR00301">
    <property type="entry name" value="HEATSHOCK70"/>
</dbReference>
<evidence type="ECO:0000313" key="2">
    <source>
        <dbReference type="Proteomes" id="UP000002489"/>
    </source>
</evidence>
<name>A0A0D2XUR5_FUSOF</name>
<proteinExistence type="predicted"/>
<dbReference type="PANTHER" id="PTHR14187:SF82">
    <property type="entry name" value="FAMILY CHAPERONE, PUTATIVE (AFU_ORTHOLOGUE AFUA_7G08575)-RELATED"/>
    <property type="match status" value="1"/>
</dbReference>
<sequence length="574" mass="64021">MEVGKPQTADRKIIVGVDFGTTYSGVAWAENRNPSRRTCITQWPVSSANKEGQSSDKVPTRIRYNGDKIEWGFSVPVNAPQHEVVDWFKLDLDPSTQAVGYNTSTEGARSGRNVDELVTDFISQLVDHLMYTLREKLGSGLVDSTPLQFVITVPAIWSDLAKEKTKKACEQAMISVSEHHVHLVSEPEAAAIYALHDLDMNGLDAGDTIVVVDAGGGTVDLISYTILSTKPILEVQEAAPGSGALCGSTFLNMRFSKFLQSKLGKEEGFDDEIMAEALDVFENKVKRQFALNVEPDETYNIPVAGLANNKSLGISRGRFALKASDVNKIFEPVVLEVIRLVKDQITASNVPVQAILLVGGFGSSNYLKERLRAAIDSSVRIMQPPNAWQAIVQGAVLKGLAQSSPDCAVVKVENRKARKHYGTEWSVRWDEKSHRNLKSKRYWCGLDGCYKVRVMEWFITRGSTVSENDPYIAAFVWTNPVSKGRIRKVKMTIYNDHLSRDAPLSRNDNAKMLSIVEADVNHIPENQLRRRKGCDDQWYYELNCKIEAIYTSASTSYTLIYQNQRFSTVTCEYV</sequence>
<dbReference type="SUPFAM" id="SSF53067">
    <property type="entry name" value="Actin-like ATPase domain"/>
    <property type="match status" value="2"/>
</dbReference>
<dbReference type="STRING" id="426428.A0A0D2XUR5"/>
<accession>A0A0D2XUR5</accession>
<dbReference type="InterPro" id="IPR043129">
    <property type="entry name" value="ATPase_NBD"/>
</dbReference>
<dbReference type="AlphaFoldDB" id="A0A0D2XUR5"/>
<dbReference type="EnsemblFungi" id="FOXG_07720T0">
    <property type="protein sequence ID" value="FOXG_07720P0"/>
    <property type="gene ID" value="FOXG_07720"/>
</dbReference>
<organism evidence="1 2">
    <name type="scientific">Fusarium oxysporum (strain Fo5176)</name>
    <name type="common">Fusarium vascular wilt</name>
    <dbReference type="NCBI Taxonomy" id="660025"/>
    <lineage>
        <taxon>Eukaryota</taxon>
        <taxon>Fungi</taxon>
        <taxon>Dikarya</taxon>
        <taxon>Ascomycota</taxon>
        <taxon>Pezizomycotina</taxon>
        <taxon>Sordariomycetes</taxon>
        <taxon>Hypocreomycetidae</taxon>
        <taxon>Hypocreales</taxon>
        <taxon>Nectriaceae</taxon>
        <taxon>Fusarium</taxon>
        <taxon>Fusarium oxysporum species complex</taxon>
    </lineage>
</organism>
<dbReference type="GO" id="GO:0005524">
    <property type="term" value="F:ATP binding"/>
    <property type="evidence" value="ECO:0007669"/>
    <property type="project" value="InterPro"/>
</dbReference>
<reference evidence="2" key="1">
    <citation type="journal article" date="2012" name="Mol. Plant Microbe Interact.">
        <title>A highly conserved effector in Fusarium oxysporum is required for full virulence on Arabidopsis.</title>
        <authorList>
            <person name="Thatcher L.F."/>
            <person name="Gardiner D.M."/>
            <person name="Kazan K."/>
            <person name="Manners J."/>
        </authorList>
    </citation>
    <scope>NUCLEOTIDE SEQUENCE [LARGE SCALE GENOMIC DNA]</scope>
    <source>
        <strain evidence="2">Fo5176</strain>
    </source>
</reference>
<dbReference type="Gene3D" id="3.90.640.10">
    <property type="entry name" value="Actin, Chain A, domain 4"/>
    <property type="match status" value="1"/>
</dbReference>
<protein>
    <submittedName>
        <fullName evidence="1">Uncharacterized protein</fullName>
    </submittedName>
</protein>
<gene>
    <name evidence="1" type="primary">28949388</name>
</gene>